<evidence type="ECO:0000313" key="2">
    <source>
        <dbReference type="Proteomes" id="UP000503349"/>
    </source>
</evidence>
<accession>A0A6G1Q4C6</accession>
<protein>
    <submittedName>
        <fullName evidence="1">Uncharacterized protein</fullName>
    </submittedName>
</protein>
<name>A0A6G1Q4C6_CHAAH</name>
<sequence>MAVGKDQRGDRANDFKTFFNRFNVVPHINPKVPTSRPCMTPLLSLQQCRAGEERAMKALSHKGCRF</sequence>
<reference evidence="2" key="2">
    <citation type="submission" date="2019-02" db="EMBL/GenBank/DDBJ databases">
        <title>Opniocepnalus argus Var Kimnra genome.</title>
        <authorList>
            <person name="Zhou C."/>
            <person name="Xiao S."/>
        </authorList>
    </citation>
    <scope>NUCLEOTIDE SEQUENCE [LARGE SCALE GENOMIC DNA]</scope>
</reference>
<dbReference type="EMBL" id="CM015724">
    <property type="protein sequence ID" value="KAF3697471.1"/>
    <property type="molecule type" value="Genomic_DNA"/>
</dbReference>
<keyword evidence="2" id="KW-1185">Reference proteome</keyword>
<proteinExistence type="predicted"/>
<organism evidence="1 2">
    <name type="scientific">Channa argus</name>
    <name type="common">Northern snakehead</name>
    <name type="synonym">Ophicephalus argus</name>
    <dbReference type="NCBI Taxonomy" id="215402"/>
    <lineage>
        <taxon>Eukaryota</taxon>
        <taxon>Metazoa</taxon>
        <taxon>Chordata</taxon>
        <taxon>Craniata</taxon>
        <taxon>Vertebrata</taxon>
        <taxon>Euteleostomi</taxon>
        <taxon>Actinopterygii</taxon>
        <taxon>Neopterygii</taxon>
        <taxon>Teleostei</taxon>
        <taxon>Neoteleostei</taxon>
        <taxon>Acanthomorphata</taxon>
        <taxon>Anabantaria</taxon>
        <taxon>Anabantiformes</taxon>
        <taxon>Channoidei</taxon>
        <taxon>Channidae</taxon>
        <taxon>Channa</taxon>
    </lineage>
</organism>
<reference evidence="1 2" key="1">
    <citation type="submission" date="2019-02" db="EMBL/GenBank/DDBJ databases">
        <title>Opniocepnalus argus genome.</title>
        <authorList>
            <person name="Zhou C."/>
            <person name="Xiao S."/>
        </authorList>
    </citation>
    <scope>NUCLEOTIDE SEQUENCE [LARGE SCALE GENOMIC DNA]</scope>
    <source>
        <strain evidence="1">OARG1902GOOAL</strain>
        <tissue evidence="1">Muscle</tissue>
    </source>
</reference>
<dbReference type="AlphaFoldDB" id="A0A6G1Q4C6"/>
<evidence type="ECO:0000313" key="1">
    <source>
        <dbReference type="EMBL" id="KAF3697471.1"/>
    </source>
</evidence>
<dbReference type="Proteomes" id="UP000503349">
    <property type="component" value="Chromosome 13"/>
</dbReference>
<gene>
    <name evidence="1" type="ORF">EXN66_Car013151</name>
</gene>